<dbReference type="AlphaFoldDB" id="A0A9W7CL85"/>
<feature type="region of interest" description="Disordered" evidence="1">
    <location>
        <begin position="45"/>
        <end position="65"/>
    </location>
</feature>
<feature type="compositionally biased region" description="Acidic residues" evidence="1">
    <location>
        <begin position="52"/>
        <end position="61"/>
    </location>
</feature>
<evidence type="ECO:0000256" key="1">
    <source>
        <dbReference type="SAM" id="MobiDB-lite"/>
    </source>
</evidence>
<accession>A0A9W7CL85</accession>
<evidence type="ECO:0000313" key="2">
    <source>
        <dbReference type="EMBL" id="GMI08527.1"/>
    </source>
</evidence>
<comment type="caution">
    <text evidence="2">The sequence shown here is derived from an EMBL/GenBank/DDBJ whole genome shotgun (WGS) entry which is preliminary data.</text>
</comment>
<name>A0A9W7CL85_9STRA</name>
<dbReference type="EMBL" id="BRXW01000124">
    <property type="protein sequence ID" value="GMI08527.1"/>
    <property type="molecule type" value="Genomic_DNA"/>
</dbReference>
<dbReference type="Gene3D" id="1.25.40.90">
    <property type="match status" value="1"/>
</dbReference>
<gene>
    <name evidence="2" type="ORF">TrLO_g15974</name>
</gene>
<dbReference type="InterPro" id="IPR008942">
    <property type="entry name" value="ENTH_VHS"/>
</dbReference>
<organism evidence="2 3">
    <name type="scientific">Triparma laevis f. longispina</name>
    <dbReference type="NCBI Taxonomy" id="1714387"/>
    <lineage>
        <taxon>Eukaryota</taxon>
        <taxon>Sar</taxon>
        <taxon>Stramenopiles</taxon>
        <taxon>Ochrophyta</taxon>
        <taxon>Bolidophyceae</taxon>
        <taxon>Parmales</taxon>
        <taxon>Triparmaceae</taxon>
        <taxon>Triparma</taxon>
    </lineage>
</organism>
<evidence type="ECO:0000313" key="3">
    <source>
        <dbReference type="Proteomes" id="UP001165122"/>
    </source>
</evidence>
<protein>
    <submittedName>
        <fullName evidence="2">Uncharacterized protein</fullName>
    </submittedName>
</protein>
<sequence>MVEYHNDDASNEQPNPENEANDLAFFIDRKGRAEELQDIKLEIKLEASGGGNDDDDDDNEVKEEVKVKEEVEEEVKVNASTISVRTATMSDVRRELEDHLKLVNQSEDSIHRCTNIFIKCYETAHQHAVCVWFDMIMAYSAPAGHLPLVYVCSGVLLS</sequence>
<reference evidence="3" key="1">
    <citation type="journal article" date="2023" name="Commun. Biol.">
        <title>Genome analysis of Parmales, the sister group of diatoms, reveals the evolutionary specialization of diatoms from phago-mixotrophs to photoautotrophs.</title>
        <authorList>
            <person name="Ban H."/>
            <person name="Sato S."/>
            <person name="Yoshikawa S."/>
            <person name="Yamada K."/>
            <person name="Nakamura Y."/>
            <person name="Ichinomiya M."/>
            <person name="Sato N."/>
            <person name="Blanc-Mathieu R."/>
            <person name="Endo H."/>
            <person name="Kuwata A."/>
            <person name="Ogata H."/>
        </authorList>
    </citation>
    <scope>NUCLEOTIDE SEQUENCE [LARGE SCALE GENOMIC DNA]</scope>
    <source>
        <strain evidence="3">NIES 3700</strain>
    </source>
</reference>
<dbReference type="Proteomes" id="UP001165122">
    <property type="component" value="Unassembled WGS sequence"/>
</dbReference>
<keyword evidence="3" id="KW-1185">Reference proteome</keyword>
<dbReference type="OrthoDB" id="10069473at2759"/>
<proteinExistence type="predicted"/>
<feature type="region of interest" description="Disordered" evidence="1">
    <location>
        <begin position="1"/>
        <end position="22"/>
    </location>
</feature>